<sequence>MAFHSILHAVLTSPLEKELIKMKKEPTWDKDFTINVKLPLTKNLQVAAWDANLVTPHKRMGNTGIGLEYLCDGNLHEVLINLEGMGGGGKLQLEMKGEKELIEKILQTEIYLFSSMRDGKGILHHREDFYYITLLENVRSNYQTIGRVESSERDSFSTS</sequence>
<protein>
    <recommendedName>
        <fullName evidence="4">Nucleoporin Nup54 alpha-helical domain-containing protein</fullName>
    </recommendedName>
</protein>
<dbReference type="Proteomes" id="UP000006729">
    <property type="component" value="Chromosome 8"/>
</dbReference>
<organism evidence="5 6">
    <name type="scientific">Populus trichocarpa</name>
    <name type="common">Western balsam poplar</name>
    <name type="synonym">Populus balsamifera subsp. trichocarpa</name>
    <dbReference type="NCBI Taxonomy" id="3694"/>
    <lineage>
        <taxon>Eukaryota</taxon>
        <taxon>Viridiplantae</taxon>
        <taxon>Streptophyta</taxon>
        <taxon>Embryophyta</taxon>
        <taxon>Tracheophyta</taxon>
        <taxon>Spermatophyta</taxon>
        <taxon>Magnoliopsida</taxon>
        <taxon>eudicotyledons</taxon>
        <taxon>Gunneridae</taxon>
        <taxon>Pentapetalae</taxon>
        <taxon>rosids</taxon>
        <taxon>fabids</taxon>
        <taxon>Malpighiales</taxon>
        <taxon>Salicaceae</taxon>
        <taxon>Saliceae</taxon>
        <taxon>Populus</taxon>
    </lineage>
</organism>
<dbReference type="STRING" id="3694.A0A3N7G7W1"/>
<dbReference type="PANTHER" id="PTHR13000:SF0">
    <property type="entry name" value="NUCLEOPORIN P54"/>
    <property type="match status" value="1"/>
</dbReference>
<evidence type="ECO:0000313" key="6">
    <source>
        <dbReference type="Proteomes" id="UP000006729"/>
    </source>
</evidence>
<dbReference type="AlphaFoldDB" id="A0A3N7G7W1"/>
<dbReference type="InterPro" id="IPR025712">
    <property type="entry name" value="Nup54_alpha-helical_dom"/>
</dbReference>
<dbReference type="InParanoid" id="A0A3N7G7W1"/>
<dbReference type="GO" id="GO:0044613">
    <property type="term" value="C:nuclear pore central transport channel"/>
    <property type="evidence" value="ECO:0000318"/>
    <property type="project" value="GO_Central"/>
</dbReference>
<comment type="caution">
    <text evidence="5">The sequence shown here is derived from an EMBL/GenBank/DDBJ whole genome shotgun (WGS) entry which is preliminary data.</text>
</comment>
<evidence type="ECO:0000313" key="5">
    <source>
        <dbReference type="EMBL" id="RQO94841.2"/>
    </source>
</evidence>
<keyword evidence="2" id="KW-0813">Transport</keyword>
<reference evidence="5 6" key="1">
    <citation type="journal article" date="2006" name="Science">
        <title>The genome of black cottonwood, Populus trichocarpa (Torr. &amp; Gray).</title>
        <authorList>
            <person name="Tuskan G.A."/>
            <person name="Difazio S."/>
            <person name="Jansson S."/>
            <person name="Bohlmann J."/>
            <person name="Grigoriev I."/>
            <person name="Hellsten U."/>
            <person name="Putnam N."/>
            <person name="Ralph S."/>
            <person name="Rombauts S."/>
            <person name="Salamov A."/>
            <person name="Schein J."/>
            <person name="Sterck L."/>
            <person name="Aerts A."/>
            <person name="Bhalerao R.R."/>
            <person name="Bhalerao R.P."/>
            <person name="Blaudez D."/>
            <person name="Boerjan W."/>
            <person name="Brun A."/>
            <person name="Brunner A."/>
            <person name="Busov V."/>
            <person name="Campbell M."/>
            <person name="Carlson J."/>
            <person name="Chalot M."/>
            <person name="Chapman J."/>
            <person name="Chen G.L."/>
            <person name="Cooper D."/>
            <person name="Coutinho P.M."/>
            <person name="Couturier J."/>
            <person name="Covert S."/>
            <person name="Cronk Q."/>
            <person name="Cunningham R."/>
            <person name="Davis J."/>
            <person name="Degroeve S."/>
            <person name="Dejardin A."/>
            <person name="Depamphilis C."/>
            <person name="Detter J."/>
            <person name="Dirks B."/>
            <person name="Dubchak I."/>
            <person name="Duplessis S."/>
            <person name="Ehlting J."/>
            <person name="Ellis B."/>
            <person name="Gendler K."/>
            <person name="Goodstein D."/>
            <person name="Gribskov M."/>
            <person name="Grimwood J."/>
            <person name="Groover A."/>
            <person name="Gunter L."/>
            <person name="Hamberger B."/>
            <person name="Heinze B."/>
            <person name="Helariutta Y."/>
            <person name="Henrissat B."/>
            <person name="Holligan D."/>
            <person name="Holt R."/>
            <person name="Huang W."/>
            <person name="Islam-Faridi N."/>
            <person name="Jones S."/>
            <person name="Jones-Rhoades M."/>
            <person name="Jorgensen R."/>
            <person name="Joshi C."/>
            <person name="Kangasjarvi J."/>
            <person name="Karlsson J."/>
            <person name="Kelleher C."/>
            <person name="Kirkpatrick R."/>
            <person name="Kirst M."/>
            <person name="Kohler A."/>
            <person name="Kalluri U."/>
            <person name="Larimer F."/>
            <person name="Leebens-Mack J."/>
            <person name="Leple J.C."/>
            <person name="Locascio P."/>
            <person name="Lou Y."/>
            <person name="Lucas S."/>
            <person name="Martin F."/>
            <person name="Montanini B."/>
            <person name="Napoli C."/>
            <person name="Nelson D.R."/>
            <person name="Nelson C."/>
            <person name="Nieminen K."/>
            <person name="Nilsson O."/>
            <person name="Pereda V."/>
            <person name="Peter G."/>
            <person name="Philippe R."/>
            <person name="Pilate G."/>
            <person name="Poliakov A."/>
            <person name="Razumovskaya J."/>
            <person name="Richardson P."/>
            <person name="Rinaldi C."/>
            <person name="Ritland K."/>
            <person name="Rouze P."/>
            <person name="Ryaboy D."/>
            <person name="Schmutz J."/>
            <person name="Schrader J."/>
            <person name="Segerman B."/>
            <person name="Shin H."/>
            <person name="Siddiqui A."/>
            <person name="Sterky F."/>
            <person name="Terry A."/>
            <person name="Tsai C.J."/>
            <person name="Uberbacher E."/>
            <person name="Unneberg P."/>
            <person name="Vahala J."/>
            <person name="Wall K."/>
            <person name="Wessler S."/>
            <person name="Yang G."/>
            <person name="Yin T."/>
            <person name="Douglas C."/>
            <person name="Marra M."/>
            <person name="Sandberg G."/>
            <person name="Van de Peer Y."/>
            <person name="Rokhsar D."/>
        </authorList>
    </citation>
    <scope>NUCLEOTIDE SEQUENCE [LARGE SCALE GENOMIC DNA]</scope>
    <source>
        <strain evidence="6">cv. Nisqually</strain>
    </source>
</reference>
<evidence type="ECO:0000256" key="3">
    <source>
        <dbReference type="ARBA" id="ARBA00023242"/>
    </source>
</evidence>
<evidence type="ECO:0000259" key="4">
    <source>
        <dbReference type="Pfam" id="PF13874"/>
    </source>
</evidence>
<dbReference type="GO" id="GO:0006607">
    <property type="term" value="P:NLS-bearing protein import into nucleus"/>
    <property type="evidence" value="ECO:0000318"/>
    <property type="project" value="GO_Central"/>
</dbReference>
<gene>
    <name evidence="5" type="ORF">POPTR_008G174300v4</name>
</gene>
<proteinExistence type="predicted"/>
<dbReference type="GO" id="GO:0017056">
    <property type="term" value="F:structural constituent of nuclear pore"/>
    <property type="evidence" value="ECO:0000318"/>
    <property type="project" value="GO_Central"/>
</dbReference>
<dbReference type="EMBL" id="CM009297">
    <property type="protein sequence ID" value="RQO94841.2"/>
    <property type="molecule type" value="Genomic_DNA"/>
</dbReference>
<dbReference type="InterPro" id="IPR024864">
    <property type="entry name" value="Nup54/Nup57/Nup44"/>
</dbReference>
<evidence type="ECO:0000256" key="1">
    <source>
        <dbReference type="ARBA" id="ARBA00004123"/>
    </source>
</evidence>
<accession>A0A3N7G7W1</accession>
<dbReference type="GO" id="GO:0036228">
    <property type="term" value="P:protein localization to nuclear inner membrane"/>
    <property type="evidence" value="ECO:0000318"/>
    <property type="project" value="GO_Central"/>
</dbReference>
<keyword evidence="3" id="KW-0539">Nucleus</keyword>
<keyword evidence="6" id="KW-1185">Reference proteome</keyword>
<comment type="subcellular location">
    <subcellularLocation>
        <location evidence="1">Nucleus</location>
    </subcellularLocation>
</comment>
<dbReference type="Pfam" id="PF13874">
    <property type="entry name" value="Nup54"/>
    <property type="match status" value="1"/>
</dbReference>
<evidence type="ECO:0000256" key="2">
    <source>
        <dbReference type="ARBA" id="ARBA00022448"/>
    </source>
</evidence>
<name>A0A3N7G7W1_POPTR</name>
<dbReference type="GO" id="GO:0006999">
    <property type="term" value="P:nuclear pore organization"/>
    <property type="evidence" value="ECO:0000318"/>
    <property type="project" value="GO_Central"/>
</dbReference>
<dbReference type="PANTHER" id="PTHR13000">
    <property type="entry name" value="NUCLEOPORIN P54"/>
    <property type="match status" value="1"/>
</dbReference>